<dbReference type="PANTHER" id="PTHR24096:SF420">
    <property type="entry name" value="LONG-CHAIN-FATTY-ACID--COA LIGASE-RELATED"/>
    <property type="match status" value="1"/>
</dbReference>
<dbReference type="Pfam" id="PF23562">
    <property type="entry name" value="AMP-binding_C_3"/>
    <property type="match status" value="1"/>
</dbReference>
<dbReference type="InterPro" id="IPR042099">
    <property type="entry name" value="ANL_N_sf"/>
</dbReference>
<keyword evidence="2" id="KW-0560">Oxidoreductase</keyword>
<dbReference type="SUPFAM" id="SSF56801">
    <property type="entry name" value="Acetyl-CoA synthetase-like"/>
    <property type="match status" value="1"/>
</dbReference>
<dbReference type="Gene3D" id="3.40.50.12780">
    <property type="entry name" value="N-terminal domain of ligase-like"/>
    <property type="match status" value="1"/>
</dbReference>
<dbReference type="Pfam" id="PF00501">
    <property type="entry name" value="AMP-binding"/>
    <property type="match status" value="1"/>
</dbReference>
<sequence length="596" mass="66224">MFKNTHFGPISTKKTVRADGSILLKLEQQLGDFPEKITEKLIYWAEQTPDKIFIARRNKIDESWETLTYKETLSKVKKIAQYLLNLNFSSEETLVILSDNSVEHALLALAALHVGIPYTPISPPYSLVSNDFGKLKHCLELMTPKVVFAQNGKMYAKALHLAKELFPNITIVTVEESIETDFLELLNFEASNEVDIAFSKITGENVAKILFTSGSTGLPKGVINTHQMWCANLQQITQVFPFMQHKPPVFIDWLPWNHTFGGNHNFGLTLYNGGSLYIDEGKPTTNGIEMTVQNLREIAPTAYFNVPKGFEMLIPYLEREPALRQNFFKNLNIFFYAGASLAQPVWNRLEELAMETIGEKVPIITGLGCTESGPSAMFASWGGSFSGLLGVPVAGMEVKLVPDGDKMEARYKAPNVTKGYWRNEEATAKSFDDEGYYKTGDAVKFVDENEPSKGLVFDGRIAEDFKLSTGTWVNVGVLKAKIISAGSPIVQDVVIAGLDKEYIGAILFLNADACRNLIGENLNNKEAFLHPKVKVFLDEMLEKFNANSTGSSTRIAKIIIATEPPSIDLGEITDKGSLNQRAVLKHRAALVEQLYS</sequence>
<dbReference type="EC" id="1.2.1.-" evidence="2"/>
<dbReference type="PANTHER" id="PTHR24096">
    <property type="entry name" value="LONG-CHAIN-FATTY-ACID--COA LIGASE"/>
    <property type="match status" value="1"/>
</dbReference>
<gene>
    <name evidence="2" type="primary">car</name>
    <name evidence="2" type="ORF">EMA8858_00493</name>
</gene>
<comment type="caution">
    <text evidence="2">The sequence shown here is derived from an EMBL/GenBank/DDBJ whole genome shotgun (WGS) entry which is preliminary data.</text>
</comment>
<accession>A0ABM9AKU5</accession>
<keyword evidence="3" id="KW-1185">Reference proteome</keyword>
<evidence type="ECO:0000313" key="3">
    <source>
        <dbReference type="Proteomes" id="UP000837932"/>
    </source>
</evidence>
<dbReference type="GO" id="GO:0016491">
    <property type="term" value="F:oxidoreductase activity"/>
    <property type="evidence" value="ECO:0007669"/>
    <property type="project" value="UniProtKB-KW"/>
</dbReference>
<dbReference type="InterPro" id="IPR000873">
    <property type="entry name" value="AMP-dep_synth/lig_dom"/>
</dbReference>
<name>A0ABM9AKU5_9BACT</name>
<dbReference type="InterPro" id="IPR020845">
    <property type="entry name" value="AMP-binding_CS"/>
</dbReference>
<organism evidence="2 3">
    <name type="scientific">Emticicia aquatica</name>
    <dbReference type="NCBI Taxonomy" id="1681835"/>
    <lineage>
        <taxon>Bacteria</taxon>
        <taxon>Pseudomonadati</taxon>
        <taxon>Bacteroidota</taxon>
        <taxon>Cytophagia</taxon>
        <taxon>Cytophagales</taxon>
        <taxon>Leadbetterellaceae</taxon>
        <taxon>Emticicia</taxon>
    </lineage>
</organism>
<dbReference type="PROSITE" id="PS00455">
    <property type="entry name" value="AMP_BINDING"/>
    <property type="match status" value="1"/>
</dbReference>
<evidence type="ECO:0000313" key="2">
    <source>
        <dbReference type="EMBL" id="CAH0994384.1"/>
    </source>
</evidence>
<evidence type="ECO:0000259" key="1">
    <source>
        <dbReference type="Pfam" id="PF00501"/>
    </source>
</evidence>
<reference evidence="2" key="1">
    <citation type="submission" date="2021-12" db="EMBL/GenBank/DDBJ databases">
        <authorList>
            <person name="Rodrigo-Torres L."/>
            <person name="Arahal R. D."/>
            <person name="Lucena T."/>
        </authorList>
    </citation>
    <scope>NUCLEOTIDE SEQUENCE</scope>
    <source>
        <strain evidence="2">CECT 8858</strain>
    </source>
</reference>
<dbReference type="EMBL" id="CAKLPY010000001">
    <property type="protein sequence ID" value="CAH0994384.1"/>
    <property type="molecule type" value="Genomic_DNA"/>
</dbReference>
<protein>
    <submittedName>
        <fullName evidence="2">Carboxylic acid reductase</fullName>
        <ecNumber evidence="2">1.2.1.-</ecNumber>
    </submittedName>
</protein>
<proteinExistence type="predicted"/>
<dbReference type="Proteomes" id="UP000837932">
    <property type="component" value="Unassembled WGS sequence"/>
</dbReference>
<dbReference type="RefSeq" id="WP_238804132.1">
    <property type="nucleotide sequence ID" value="NZ_CAKLPY010000001.1"/>
</dbReference>
<feature type="domain" description="AMP-dependent synthetase/ligase" evidence="1">
    <location>
        <begin position="44"/>
        <end position="421"/>
    </location>
</feature>